<gene>
    <name evidence="2" type="ORF">FB381_3071</name>
</gene>
<evidence type="ECO:0000313" key="2">
    <source>
        <dbReference type="EMBL" id="TQL69169.1"/>
    </source>
</evidence>
<accession>A0A543A9E7</accession>
<dbReference type="AlphaFoldDB" id="A0A543A9E7"/>
<evidence type="ECO:0008006" key="4">
    <source>
        <dbReference type="Google" id="ProtNLM"/>
    </source>
</evidence>
<feature type="transmembrane region" description="Helical" evidence="1">
    <location>
        <begin position="251"/>
        <end position="272"/>
    </location>
</feature>
<sequence>MRERAIPTLWAGVLAVLMLGPALGPGFVLSYDMVWVPDLALSTDVLGLGTGLPRAVPSDAVVAVLDEIVPGMVLQKIVMIGSLVLAGAGAAELVRERSLVARLAVVSLTVWSPYVAERLWMGHWPMLLAYAAVPWLVVAGRREALGERRAWWQLPVLLVGSLSASAGIVSGAVLLATGLRRRRRAVGLLAMVVAVNAPWIVTGLTHASEAASATGFDVFALRGDGLPAPLAALTLGGIWNTSVVPASREGWLVWVALSMLIVLVAAGARTWWRADGQRAAIVSLWAAGLALALAGWAAPTALETLSRGIPGLAMFRDSSRLLPLCLPLLMLTVAAGIDTLGQHRGKRLHNTAPRWATAVILALAPIAVLPDAAWGLAGGIGAADYPKQWQQMSQMLETQPDTGDVVVLPWSAYRAPAWNGGRPVLDPIPRLLTRSSVVNGDLVIGSTTIRGEDPRAATAAEALDAADPRRRAVALRQLGIAYVITDRTAGRAPTVAGETVSDDGGLLLQRLPERSGAMTGYSIGPVTLAAVVGGWLAYLAMVLIATSSTVLLPISKVLRRAARVRG</sequence>
<keyword evidence="1" id="KW-1133">Transmembrane helix</keyword>
<evidence type="ECO:0000256" key="1">
    <source>
        <dbReference type="SAM" id="Phobius"/>
    </source>
</evidence>
<comment type="caution">
    <text evidence="2">The sequence shown here is derived from an EMBL/GenBank/DDBJ whole genome shotgun (WGS) entry which is preliminary data.</text>
</comment>
<protein>
    <recommendedName>
        <fullName evidence="4">Membrane protein YfhO</fullName>
    </recommendedName>
</protein>
<feature type="transmembrane region" description="Helical" evidence="1">
    <location>
        <begin position="352"/>
        <end position="369"/>
    </location>
</feature>
<feature type="transmembrane region" description="Helical" evidence="1">
    <location>
        <begin position="279"/>
        <end position="301"/>
    </location>
</feature>
<feature type="transmembrane region" description="Helical" evidence="1">
    <location>
        <begin position="321"/>
        <end position="340"/>
    </location>
</feature>
<keyword evidence="3" id="KW-1185">Reference proteome</keyword>
<keyword evidence="1" id="KW-0812">Transmembrane</keyword>
<dbReference type="Proteomes" id="UP000320209">
    <property type="component" value="Unassembled WGS sequence"/>
</dbReference>
<dbReference type="RefSeq" id="WP_170225177.1">
    <property type="nucleotide sequence ID" value="NZ_VFOV01000001.1"/>
</dbReference>
<feature type="transmembrane region" description="Helical" evidence="1">
    <location>
        <begin position="68"/>
        <end position="87"/>
    </location>
</feature>
<evidence type="ECO:0000313" key="3">
    <source>
        <dbReference type="Proteomes" id="UP000320209"/>
    </source>
</evidence>
<dbReference type="EMBL" id="VFOV01000001">
    <property type="protein sequence ID" value="TQL69169.1"/>
    <property type="molecule type" value="Genomic_DNA"/>
</dbReference>
<feature type="transmembrane region" description="Helical" evidence="1">
    <location>
        <begin position="535"/>
        <end position="555"/>
    </location>
</feature>
<name>A0A543A9E7_9ACTN</name>
<proteinExistence type="predicted"/>
<feature type="transmembrane region" description="Helical" evidence="1">
    <location>
        <begin position="122"/>
        <end position="139"/>
    </location>
</feature>
<organism evidence="2 3">
    <name type="scientific">Nocardioides albertanoniae</name>
    <dbReference type="NCBI Taxonomy" id="1175486"/>
    <lineage>
        <taxon>Bacteria</taxon>
        <taxon>Bacillati</taxon>
        <taxon>Actinomycetota</taxon>
        <taxon>Actinomycetes</taxon>
        <taxon>Propionibacteriales</taxon>
        <taxon>Nocardioidaceae</taxon>
        <taxon>Nocardioides</taxon>
    </lineage>
</organism>
<feature type="transmembrane region" description="Helical" evidence="1">
    <location>
        <begin position="185"/>
        <end position="207"/>
    </location>
</feature>
<keyword evidence="1" id="KW-0472">Membrane</keyword>
<feature type="transmembrane region" description="Helical" evidence="1">
    <location>
        <begin position="151"/>
        <end position="179"/>
    </location>
</feature>
<reference evidence="2 3" key="1">
    <citation type="submission" date="2019-06" db="EMBL/GenBank/DDBJ databases">
        <title>Sequencing the genomes of 1000 actinobacteria strains.</title>
        <authorList>
            <person name="Klenk H.-P."/>
        </authorList>
    </citation>
    <scope>NUCLEOTIDE SEQUENCE [LARGE SCALE GENOMIC DNA]</scope>
    <source>
        <strain evidence="2 3">DSM 25218</strain>
    </source>
</reference>